<keyword evidence="7" id="KW-1185">Reference proteome</keyword>
<evidence type="ECO:0000259" key="5">
    <source>
        <dbReference type="Pfam" id="PF08263"/>
    </source>
</evidence>
<dbReference type="Pfam" id="PF13855">
    <property type="entry name" value="LRR_8"/>
    <property type="match status" value="1"/>
</dbReference>
<proteinExistence type="predicted"/>
<dbReference type="GO" id="GO:0005930">
    <property type="term" value="C:axoneme"/>
    <property type="evidence" value="ECO:0007669"/>
    <property type="project" value="UniProtKB-SubCell"/>
</dbReference>
<feature type="chain" id="PRO_5014415567" evidence="4">
    <location>
        <begin position="29"/>
        <end position="288"/>
    </location>
</feature>
<dbReference type="InterPro" id="IPR001611">
    <property type="entry name" value="Leu-rich_rpt"/>
</dbReference>
<keyword evidence="3" id="KW-0677">Repeat</keyword>
<dbReference type="InterPro" id="IPR013210">
    <property type="entry name" value="LRR_N_plant-typ"/>
</dbReference>
<keyword evidence="6" id="KW-0808">Transferase</keyword>
<keyword evidence="4" id="KW-0732">Signal</keyword>
<dbReference type="Proteomes" id="UP000236333">
    <property type="component" value="Unassembled WGS sequence"/>
</dbReference>
<evidence type="ECO:0000256" key="3">
    <source>
        <dbReference type="ARBA" id="ARBA00022737"/>
    </source>
</evidence>
<evidence type="ECO:0000313" key="7">
    <source>
        <dbReference type="Proteomes" id="UP000236333"/>
    </source>
</evidence>
<dbReference type="PANTHER" id="PTHR48057">
    <property type="entry name" value="LEUCINE-RICH REPEAT SERINE/THREONINE-PROTEIN KINASE 1"/>
    <property type="match status" value="1"/>
</dbReference>
<dbReference type="Pfam" id="PF00560">
    <property type="entry name" value="LRR_1"/>
    <property type="match status" value="1"/>
</dbReference>
<dbReference type="OrthoDB" id="552025at2759"/>
<reference evidence="6 7" key="1">
    <citation type="journal article" date="2017" name="Mol. Biol. Evol.">
        <title>The 4-celled Tetrabaena socialis nuclear genome reveals the essential components for genetic control of cell number at the origin of multicellularity in the volvocine lineage.</title>
        <authorList>
            <person name="Featherston J."/>
            <person name="Arakaki Y."/>
            <person name="Hanschen E.R."/>
            <person name="Ferris P.J."/>
            <person name="Michod R.E."/>
            <person name="Olson B.J.S.C."/>
            <person name="Nozaki H."/>
            <person name="Durand P.M."/>
        </authorList>
    </citation>
    <scope>NUCLEOTIDE SEQUENCE [LARGE SCALE GENOMIC DNA]</scope>
    <source>
        <strain evidence="6 7">NIES-571</strain>
    </source>
</reference>
<dbReference type="AlphaFoldDB" id="A0A2J7ZRQ3"/>
<protein>
    <submittedName>
        <fullName evidence="6">Putative inactive receptor kinase At4g23740-like protein</fullName>
    </submittedName>
</protein>
<comment type="caution">
    <text evidence="6">The sequence shown here is derived from an EMBL/GenBank/DDBJ whole genome shotgun (WGS) entry which is preliminary data.</text>
</comment>
<evidence type="ECO:0000256" key="2">
    <source>
        <dbReference type="ARBA" id="ARBA00022614"/>
    </source>
</evidence>
<evidence type="ECO:0000256" key="4">
    <source>
        <dbReference type="SAM" id="SignalP"/>
    </source>
</evidence>
<dbReference type="FunFam" id="3.80.10.10:FF:000041">
    <property type="entry name" value="LRR receptor-like serine/threonine-protein kinase ERECTA"/>
    <property type="match status" value="1"/>
</dbReference>
<gene>
    <name evidence="6" type="ORF">TSOC_011064</name>
</gene>
<keyword evidence="6" id="KW-0418">Kinase</keyword>
<keyword evidence="6" id="KW-0675">Receptor</keyword>
<dbReference type="Gene3D" id="3.80.10.10">
    <property type="entry name" value="Ribonuclease Inhibitor"/>
    <property type="match status" value="2"/>
</dbReference>
<comment type="subcellular location">
    <subcellularLocation>
        <location evidence="1">Cytoplasm</location>
        <location evidence="1">Cytoskeleton</location>
        <location evidence="1">Cilium axoneme</location>
    </subcellularLocation>
</comment>
<dbReference type="GO" id="GO:0016301">
    <property type="term" value="F:kinase activity"/>
    <property type="evidence" value="ECO:0007669"/>
    <property type="project" value="UniProtKB-KW"/>
</dbReference>
<dbReference type="InterPro" id="IPR032675">
    <property type="entry name" value="LRR_dom_sf"/>
</dbReference>
<dbReference type="InterPro" id="IPR052595">
    <property type="entry name" value="LRRC69/RLP"/>
</dbReference>
<evidence type="ECO:0000256" key="1">
    <source>
        <dbReference type="ARBA" id="ARBA00004430"/>
    </source>
</evidence>
<name>A0A2J7ZRQ3_9CHLO</name>
<keyword evidence="2" id="KW-0433">Leucine-rich repeat</keyword>
<dbReference type="Pfam" id="PF08263">
    <property type="entry name" value="LRRNT_2"/>
    <property type="match status" value="1"/>
</dbReference>
<evidence type="ECO:0000313" key="6">
    <source>
        <dbReference type="EMBL" id="PNH02920.1"/>
    </source>
</evidence>
<accession>A0A2J7ZRQ3</accession>
<dbReference type="EMBL" id="PGGS01000575">
    <property type="protein sequence ID" value="PNH02920.1"/>
    <property type="molecule type" value="Genomic_DNA"/>
</dbReference>
<organism evidence="6 7">
    <name type="scientific">Tetrabaena socialis</name>
    <dbReference type="NCBI Taxonomy" id="47790"/>
    <lineage>
        <taxon>Eukaryota</taxon>
        <taxon>Viridiplantae</taxon>
        <taxon>Chlorophyta</taxon>
        <taxon>core chlorophytes</taxon>
        <taxon>Chlorophyceae</taxon>
        <taxon>CS clade</taxon>
        <taxon>Chlamydomonadales</taxon>
        <taxon>Tetrabaenaceae</taxon>
        <taxon>Tetrabaena</taxon>
    </lineage>
</organism>
<feature type="domain" description="Leucine-rich repeat-containing N-terminal plant-type" evidence="5">
    <location>
        <begin position="34"/>
        <end position="71"/>
    </location>
</feature>
<feature type="signal peptide" evidence="4">
    <location>
        <begin position="1"/>
        <end position="28"/>
    </location>
</feature>
<dbReference type="SUPFAM" id="SSF52058">
    <property type="entry name" value="L domain-like"/>
    <property type="match status" value="1"/>
</dbReference>
<sequence>MWCGCALPLHRAWGSFVIAVLVLAAVRASALTEADDANVLLGIVGASLPSQLSTWSDTSPCTNAWAYVTCTSGRVSAVELPGSIVLTSGYLDDNIGFLDSLERLSLSGAGISGLPLPDAFSDLTGLTYLSLSANSFTTGAPPSWSVLTGLRSLLLDSSSSLAVPGSGGPWAEWSTLTALEMLSLRDQGLSGGLPAEWASLTALTFMNLSENELSGTLPPSWSSLSRLVDLRISDNTLSGSIPNTWISTLRHLDLSGNPALCGGIPIGTVCPKTDRTNIGLTLATRNPP</sequence>